<dbReference type="AlphaFoldDB" id="A0AAJ2S2J9"/>
<keyword evidence="2" id="KW-0378">Hydrolase</keyword>
<accession>A0AAJ2S2J9</accession>
<dbReference type="PANTHER" id="PTHR42850">
    <property type="entry name" value="METALLOPHOSPHOESTERASE"/>
    <property type="match status" value="1"/>
</dbReference>
<dbReference type="SUPFAM" id="SSF56300">
    <property type="entry name" value="Metallo-dependent phosphatases"/>
    <property type="match status" value="1"/>
</dbReference>
<dbReference type="GO" id="GO:0004722">
    <property type="term" value="F:protein serine/threonine phosphatase activity"/>
    <property type="evidence" value="ECO:0007669"/>
    <property type="project" value="UniProtKB-EC"/>
</dbReference>
<dbReference type="InterPro" id="IPR004843">
    <property type="entry name" value="Calcineurin-like_PHP"/>
</dbReference>
<dbReference type="InterPro" id="IPR029052">
    <property type="entry name" value="Metallo-depent_PP-like"/>
</dbReference>
<dbReference type="InterPro" id="IPR050126">
    <property type="entry name" value="Ap4A_hydrolase"/>
</dbReference>
<dbReference type="NCBIfam" id="NF008516">
    <property type="entry name" value="PRK11439.1"/>
    <property type="match status" value="1"/>
</dbReference>
<name>A0AAJ2S2J9_9ENTR</name>
<gene>
    <name evidence="2" type="primary">pphA</name>
    <name evidence="2" type="ORF">SIL20_07210</name>
</gene>
<dbReference type="EMBL" id="JAWXRC010000022">
    <property type="protein sequence ID" value="MDX6031292.1"/>
    <property type="molecule type" value="Genomic_DNA"/>
</dbReference>
<dbReference type="Proteomes" id="UP001282336">
    <property type="component" value="Unassembled WGS sequence"/>
</dbReference>
<dbReference type="GO" id="GO:0110154">
    <property type="term" value="P:RNA decapping"/>
    <property type="evidence" value="ECO:0007669"/>
    <property type="project" value="TreeGrafter"/>
</dbReference>
<sequence length="214" mass="24779">MYQRIDGSAWRHIWLMGDLHGCFNLLISNLKGLGFNPYEDLLLSVGDLIDRGPESLKCLSLIEQKWFFAIRGNHEQMAIEALENHQLSLWALNGGDWFTHCSFGEKQRVRELLNACKHLPYIIEVDTATGTHIIAHADHPAARYRWQQELDWHRVLWDRQRLSDHLAGKHSTLEGADHFWFGHTPLKQRYDSQNQHYIDTGAVFGGNLTLVELQ</sequence>
<dbReference type="PANTHER" id="PTHR42850:SF10">
    <property type="entry name" value="SERINE_THREONINE-PROTEIN PHOSPHATASE 1"/>
    <property type="match status" value="1"/>
</dbReference>
<dbReference type="InterPro" id="IPR006186">
    <property type="entry name" value="Ser/Thr-sp_prot-phosphatase"/>
</dbReference>
<dbReference type="RefSeq" id="WP_319627868.1">
    <property type="nucleotide sequence ID" value="NZ_JAWXRB010000029.1"/>
</dbReference>
<dbReference type="PROSITE" id="PS00125">
    <property type="entry name" value="SER_THR_PHOSPHATASE"/>
    <property type="match status" value="1"/>
</dbReference>
<evidence type="ECO:0000313" key="3">
    <source>
        <dbReference type="Proteomes" id="UP001282336"/>
    </source>
</evidence>
<dbReference type="Pfam" id="PF00149">
    <property type="entry name" value="Metallophos"/>
    <property type="match status" value="1"/>
</dbReference>
<comment type="caution">
    <text evidence="2">The sequence shown here is derived from an EMBL/GenBank/DDBJ whole genome shotgun (WGS) entry which is preliminary data.</text>
</comment>
<dbReference type="EC" id="3.1.3.16" evidence="2"/>
<proteinExistence type="predicted"/>
<organism evidence="2 3">
    <name type="scientific">Scandinavium lactucae</name>
    <dbReference type="NCBI Taxonomy" id="3095028"/>
    <lineage>
        <taxon>Bacteria</taxon>
        <taxon>Pseudomonadati</taxon>
        <taxon>Pseudomonadota</taxon>
        <taxon>Gammaproteobacteria</taxon>
        <taxon>Enterobacterales</taxon>
        <taxon>Enterobacteriaceae</taxon>
        <taxon>Scandinavium</taxon>
    </lineage>
</organism>
<protein>
    <submittedName>
        <fullName evidence="2">Protein-serine/threonine phosphatase</fullName>
        <ecNumber evidence="2">3.1.3.16</ecNumber>
    </submittedName>
</protein>
<evidence type="ECO:0000259" key="1">
    <source>
        <dbReference type="PROSITE" id="PS00125"/>
    </source>
</evidence>
<evidence type="ECO:0000313" key="2">
    <source>
        <dbReference type="EMBL" id="MDX6031292.1"/>
    </source>
</evidence>
<reference evidence="2" key="1">
    <citation type="submission" date="2023-11" db="EMBL/GenBank/DDBJ databases">
        <title>Scandinavium wanjuensis sp. nov., isolated from lettuce South Korea.</title>
        <authorList>
            <person name="Park J."/>
            <person name="Park S."/>
            <person name="Oh K.K."/>
            <person name="Cho G.S."/>
            <person name="Franz C.M.A.P."/>
        </authorList>
    </citation>
    <scope>NUCLEOTIDE SEQUENCE</scope>
    <source>
        <strain evidence="2">V105_12</strain>
    </source>
</reference>
<dbReference type="GO" id="GO:0005737">
    <property type="term" value="C:cytoplasm"/>
    <property type="evidence" value="ECO:0007669"/>
    <property type="project" value="TreeGrafter"/>
</dbReference>
<dbReference type="GO" id="GO:0008803">
    <property type="term" value="F:bis(5'-nucleosyl)-tetraphosphatase (symmetrical) activity"/>
    <property type="evidence" value="ECO:0007669"/>
    <property type="project" value="TreeGrafter"/>
</dbReference>
<feature type="domain" description="Serine/threonine specific protein phosphatases" evidence="1">
    <location>
        <begin position="70"/>
        <end position="75"/>
    </location>
</feature>
<dbReference type="Gene3D" id="3.60.21.10">
    <property type="match status" value="1"/>
</dbReference>